<name>A0A2J7QAY8_9NEOP</name>
<accession>A0A2J7QAY8</accession>
<dbReference type="InterPro" id="IPR036397">
    <property type="entry name" value="RNaseH_sf"/>
</dbReference>
<sequence length="128" mass="15014">MILLNMSVWCALSRDRVIVPYFFAERTVTSHNYLDMLQMLAVLRIDDDEEDNVITPRFPELKPLDFCSWVHVKQIVYSVHIHKIRHLKQGIREAAASVIPGVLGQVWQEMEYRLKVRRATNGVHTELR</sequence>
<dbReference type="AlphaFoldDB" id="A0A2J7QAY8"/>
<gene>
    <name evidence="1" type="ORF">B7P43_G12986</name>
</gene>
<dbReference type="PANTHER" id="PTHR47326">
    <property type="entry name" value="TRANSPOSABLE ELEMENT TC3 TRANSPOSASE-LIKE PROTEIN"/>
    <property type="match status" value="1"/>
</dbReference>
<proteinExistence type="predicted"/>
<keyword evidence="2" id="KW-1185">Reference proteome</keyword>
<dbReference type="STRING" id="105785.A0A2J7QAY8"/>
<dbReference type="EMBL" id="NEVH01016305">
    <property type="protein sequence ID" value="PNF25750.1"/>
    <property type="molecule type" value="Genomic_DNA"/>
</dbReference>
<dbReference type="GO" id="GO:0003676">
    <property type="term" value="F:nucleic acid binding"/>
    <property type="evidence" value="ECO:0007669"/>
    <property type="project" value="InterPro"/>
</dbReference>
<comment type="caution">
    <text evidence="1">The sequence shown here is derived from an EMBL/GenBank/DDBJ whole genome shotgun (WGS) entry which is preliminary data.</text>
</comment>
<evidence type="ECO:0000313" key="2">
    <source>
        <dbReference type="Proteomes" id="UP000235965"/>
    </source>
</evidence>
<reference evidence="1 2" key="1">
    <citation type="submission" date="2017-12" db="EMBL/GenBank/DDBJ databases">
        <title>Hemimetabolous genomes reveal molecular basis of termite eusociality.</title>
        <authorList>
            <person name="Harrison M.C."/>
            <person name="Jongepier E."/>
            <person name="Robertson H.M."/>
            <person name="Arning N."/>
            <person name="Bitard-Feildel T."/>
            <person name="Chao H."/>
            <person name="Childers C.P."/>
            <person name="Dinh H."/>
            <person name="Doddapaneni H."/>
            <person name="Dugan S."/>
            <person name="Gowin J."/>
            <person name="Greiner C."/>
            <person name="Han Y."/>
            <person name="Hu H."/>
            <person name="Hughes D.S.T."/>
            <person name="Huylmans A.-K."/>
            <person name="Kemena C."/>
            <person name="Kremer L.P.M."/>
            <person name="Lee S.L."/>
            <person name="Lopez-Ezquerra A."/>
            <person name="Mallet L."/>
            <person name="Monroy-Kuhn J.M."/>
            <person name="Moser A."/>
            <person name="Murali S.C."/>
            <person name="Muzny D.M."/>
            <person name="Otani S."/>
            <person name="Piulachs M.-D."/>
            <person name="Poelchau M."/>
            <person name="Qu J."/>
            <person name="Schaub F."/>
            <person name="Wada-Katsumata A."/>
            <person name="Worley K.C."/>
            <person name="Xie Q."/>
            <person name="Ylla G."/>
            <person name="Poulsen M."/>
            <person name="Gibbs R.A."/>
            <person name="Schal C."/>
            <person name="Richards S."/>
            <person name="Belles X."/>
            <person name="Korb J."/>
            <person name="Bornberg-Bauer E."/>
        </authorList>
    </citation>
    <scope>NUCLEOTIDE SEQUENCE [LARGE SCALE GENOMIC DNA]</scope>
    <source>
        <tissue evidence="1">Whole body</tissue>
    </source>
</reference>
<protein>
    <submittedName>
        <fullName evidence="1">Uncharacterized protein</fullName>
    </submittedName>
</protein>
<evidence type="ECO:0000313" key="1">
    <source>
        <dbReference type="EMBL" id="PNF25750.1"/>
    </source>
</evidence>
<dbReference type="InParanoid" id="A0A2J7QAY8"/>
<dbReference type="Gene3D" id="3.30.420.10">
    <property type="entry name" value="Ribonuclease H-like superfamily/Ribonuclease H"/>
    <property type="match status" value="1"/>
</dbReference>
<dbReference type="Proteomes" id="UP000235965">
    <property type="component" value="Unassembled WGS sequence"/>
</dbReference>
<dbReference type="PANTHER" id="PTHR47326:SF1">
    <property type="entry name" value="HTH PSQ-TYPE DOMAIN-CONTAINING PROTEIN"/>
    <property type="match status" value="1"/>
</dbReference>
<organism evidence="1 2">
    <name type="scientific">Cryptotermes secundus</name>
    <dbReference type="NCBI Taxonomy" id="105785"/>
    <lineage>
        <taxon>Eukaryota</taxon>
        <taxon>Metazoa</taxon>
        <taxon>Ecdysozoa</taxon>
        <taxon>Arthropoda</taxon>
        <taxon>Hexapoda</taxon>
        <taxon>Insecta</taxon>
        <taxon>Pterygota</taxon>
        <taxon>Neoptera</taxon>
        <taxon>Polyneoptera</taxon>
        <taxon>Dictyoptera</taxon>
        <taxon>Blattodea</taxon>
        <taxon>Blattoidea</taxon>
        <taxon>Termitoidae</taxon>
        <taxon>Kalotermitidae</taxon>
        <taxon>Cryptotermitinae</taxon>
        <taxon>Cryptotermes</taxon>
    </lineage>
</organism>